<dbReference type="AlphaFoldDB" id="A0A4P7N7W7"/>
<dbReference type="Proteomes" id="UP000294847">
    <property type="component" value="Chromosome 2"/>
</dbReference>
<organism evidence="1 2">
    <name type="scientific">Pyricularia oryzae</name>
    <name type="common">Rice blast fungus</name>
    <name type="synonym">Magnaporthe oryzae</name>
    <dbReference type="NCBI Taxonomy" id="318829"/>
    <lineage>
        <taxon>Eukaryota</taxon>
        <taxon>Fungi</taxon>
        <taxon>Dikarya</taxon>
        <taxon>Ascomycota</taxon>
        <taxon>Pezizomycotina</taxon>
        <taxon>Sordariomycetes</taxon>
        <taxon>Sordariomycetidae</taxon>
        <taxon>Magnaporthales</taxon>
        <taxon>Pyriculariaceae</taxon>
        <taxon>Pyricularia</taxon>
    </lineage>
</organism>
<protein>
    <submittedName>
        <fullName evidence="1">Uncharacterized protein</fullName>
    </submittedName>
</protein>
<dbReference type="EMBL" id="CP034205">
    <property type="protein sequence ID" value="QBZ56160.1"/>
    <property type="molecule type" value="Genomic_DNA"/>
</dbReference>
<accession>A0A4P7N7W7</accession>
<evidence type="ECO:0000313" key="2">
    <source>
        <dbReference type="Proteomes" id="UP000294847"/>
    </source>
</evidence>
<sequence length="53" mass="6078">MCARNRTTVTSDDLYRTDLYTSLTVEITINVLYFTLGTLSVSVSWVQDPYRPT</sequence>
<name>A0A4P7N7W7_PYROR</name>
<reference evidence="1 2" key="1">
    <citation type="journal article" date="2019" name="Mol. Biol. Evol.">
        <title>Blast fungal genomes show frequent chromosomal changes, gene gains and losses, and effector gene turnover.</title>
        <authorList>
            <person name="Gomez Luciano L.B."/>
            <person name="Jason Tsai I."/>
            <person name="Chuma I."/>
            <person name="Tosa Y."/>
            <person name="Chen Y.H."/>
            <person name="Li J.Y."/>
            <person name="Li M.Y."/>
            <person name="Jade Lu M.Y."/>
            <person name="Nakayashiki H."/>
            <person name="Li W.H."/>
        </authorList>
    </citation>
    <scope>NUCLEOTIDE SEQUENCE [LARGE SCALE GENOMIC DNA]</scope>
    <source>
        <strain evidence="1">MZ5-1-6</strain>
    </source>
</reference>
<proteinExistence type="predicted"/>
<gene>
    <name evidence="1" type="ORF">PoMZ_01066</name>
</gene>
<evidence type="ECO:0000313" key="1">
    <source>
        <dbReference type="EMBL" id="QBZ56160.1"/>
    </source>
</evidence>